<gene>
    <name evidence="2" type="ORF">GCM10022407_14640</name>
</gene>
<reference evidence="3" key="1">
    <citation type="journal article" date="2019" name="Int. J. Syst. Evol. Microbiol.">
        <title>The Global Catalogue of Microorganisms (GCM) 10K type strain sequencing project: providing services to taxonomists for standard genome sequencing and annotation.</title>
        <authorList>
            <consortium name="The Broad Institute Genomics Platform"/>
            <consortium name="The Broad Institute Genome Sequencing Center for Infectious Disease"/>
            <person name="Wu L."/>
            <person name="Ma J."/>
        </authorList>
    </citation>
    <scope>NUCLEOTIDE SEQUENCE [LARGE SCALE GENOMIC DNA]</scope>
    <source>
        <strain evidence="3">JCM 17217</strain>
    </source>
</reference>
<dbReference type="RefSeq" id="WP_345122593.1">
    <property type="nucleotide sequence ID" value="NZ_BAABDI010000007.1"/>
</dbReference>
<dbReference type="Proteomes" id="UP001501556">
    <property type="component" value="Unassembled WGS sequence"/>
</dbReference>
<feature type="domain" description="Transposase IS4-like" evidence="1">
    <location>
        <begin position="143"/>
        <end position="296"/>
    </location>
</feature>
<dbReference type="PANTHER" id="PTHR37841">
    <property type="entry name" value="GLR2918 PROTEIN"/>
    <property type="match status" value="1"/>
</dbReference>
<proteinExistence type="predicted"/>
<evidence type="ECO:0000259" key="1">
    <source>
        <dbReference type="Pfam" id="PF01609"/>
    </source>
</evidence>
<dbReference type="Pfam" id="PF01609">
    <property type="entry name" value="DDE_Tnp_1"/>
    <property type="match status" value="1"/>
</dbReference>
<organism evidence="2 3">
    <name type="scientific">Hymenobacter antarcticus</name>
    <dbReference type="NCBI Taxonomy" id="486270"/>
    <lineage>
        <taxon>Bacteria</taxon>
        <taxon>Pseudomonadati</taxon>
        <taxon>Bacteroidota</taxon>
        <taxon>Cytophagia</taxon>
        <taxon>Cytophagales</taxon>
        <taxon>Hymenobacteraceae</taxon>
        <taxon>Hymenobacter</taxon>
    </lineage>
</organism>
<dbReference type="InterPro" id="IPR047658">
    <property type="entry name" value="IS4-like_transpos"/>
</dbReference>
<dbReference type="SUPFAM" id="SSF53098">
    <property type="entry name" value="Ribonuclease H-like"/>
    <property type="match status" value="1"/>
</dbReference>
<protein>
    <recommendedName>
        <fullName evidence="1">Transposase IS4-like domain-containing protein</fullName>
    </recommendedName>
</protein>
<evidence type="ECO:0000313" key="2">
    <source>
        <dbReference type="EMBL" id="GAA3969804.1"/>
    </source>
</evidence>
<dbReference type="NCBIfam" id="NF033591">
    <property type="entry name" value="transpos_IS4_2"/>
    <property type="match status" value="1"/>
</dbReference>
<dbReference type="PANTHER" id="PTHR37841:SF1">
    <property type="entry name" value="DUF3298 DOMAIN-CONTAINING PROTEIN"/>
    <property type="match status" value="1"/>
</dbReference>
<keyword evidence="3" id="KW-1185">Reference proteome</keyword>
<comment type="caution">
    <text evidence="2">The sequence shown here is derived from an EMBL/GenBank/DDBJ whole genome shotgun (WGS) entry which is preliminary data.</text>
</comment>
<dbReference type="InterPro" id="IPR002559">
    <property type="entry name" value="Transposase_11"/>
</dbReference>
<name>A0ABP7PQY5_9BACT</name>
<sequence>MKQCLSAKITTLLQHLPVVRNLARQKFVGQFIIGLLKSRNVQFCEVAQHLNDAAKPASNETRIQDFFRKTDLNYLVLAQLMLSLLPAQGKLRLCLDRTEWDFGQCQVNILLVTVGQGPFQVPLYWELLDNRSGNSNAADRIALLRACVQVLGKDRIGLVLGDREFVGHQWFKWLKENGLNFVMRLPKHHQLTHPDGHRQAIASLGLAPGQVRRFAHCQVDGVWGQVWVQALADDDFLFLFATAGLQHLDQLYANRWTVEQCFQNLKGRGFNLETTHLRCHQKLRKLVALVSLAYALCLSVGTVAHEKIKPIARKNHGYPATSLSRHGLNILRQLTRPLTWPSEPIARKVVALFDWFIRHIALYQVPKIAGQSGIHLIFLNPMKSLLLLSIAFALWANASAQKLEPALIQTMGGEKIGYKNPAGQVIIKPRFEEANVFLNGYATVSIGGRWGMIDTTGREVLPLKYRDLDYFGEGLAGASLDGKKYGFVNTAGTVVIPFTFDGIGSFSEGRATAILGRKCALINTKGVLLTPYKYQGIELMKGGIARVCLQNDSRDGVQHSHFWGFINAQGKEISKLNCLGYESPNLENGYAVTRIATPEGATTIQGQRYTFKVGQRYRYASALIDKAGRVVIPTSAGYEFGNWDDDYLIVQRGPAYGVVDMAGKVLLPVNFREVSKFEFGADGKSLAKVFTTAEGKFFYVDRHFKCVEFDGVKCPEY</sequence>
<evidence type="ECO:0000313" key="3">
    <source>
        <dbReference type="Proteomes" id="UP001501556"/>
    </source>
</evidence>
<dbReference type="InterPro" id="IPR012337">
    <property type="entry name" value="RNaseH-like_sf"/>
</dbReference>
<dbReference type="EMBL" id="BAABDI010000007">
    <property type="protein sequence ID" value="GAA3969804.1"/>
    <property type="molecule type" value="Genomic_DNA"/>
</dbReference>
<dbReference type="Pfam" id="PF14903">
    <property type="entry name" value="WG_beta_rep"/>
    <property type="match status" value="3"/>
</dbReference>
<accession>A0ABP7PQY5</accession>
<dbReference type="InterPro" id="IPR032774">
    <property type="entry name" value="WG_beta_rep"/>
</dbReference>